<comment type="subcellular location">
    <subcellularLocation>
        <location evidence="2">Cell membrane</location>
        <topology evidence="2">Single-pass type I membrane protein</topology>
    </subcellularLocation>
    <subcellularLocation>
        <location evidence="3">Cell projection</location>
        <location evidence="3">Filopodium</location>
    </subcellularLocation>
    <subcellularLocation>
        <location evidence="4">Cell projection</location>
        <location evidence="4">Lamellipodium</location>
    </subcellularLocation>
    <subcellularLocation>
        <location evidence="1">Cytoplasm</location>
        <location evidence="1">Cytoskeleton</location>
    </subcellularLocation>
    <subcellularLocation>
        <location evidence="5">Secreted</location>
    </subcellularLocation>
</comment>
<keyword evidence="9" id="KW-0963">Cytoplasm</keyword>
<feature type="compositionally biased region" description="Polar residues" evidence="24">
    <location>
        <begin position="144"/>
        <end position="165"/>
    </location>
</feature>
<evidence type="ECO:0000256" key="21">
    <source>
        <dbReference type="ARBA" id="ARBA00030364"/>
    </source>
</evidence>
<evidence type="ECO:0000256" key="15">
    <source>
        <dbReference type="ARBA" id="ARBA00023030"/>
    </source>
</evidence>
<keyword evidence="14 25" id="KW-1133">Transmembrane helix</keyword>
<evidence type="ECO:0000256" key="10">
    <source>
        <dbReference type="ARBA" id="ARBA00022525"/>
    </source>
</evidence>
<keyword evidence="17" id="KW-1015">Disulfide bond</keyword>
<evidence type="ECO:0000256" key="11">
    <source>
        <dbReference type="ARBA" id="ARBA00022692"/>
    </source>
</evidence>
<keyword evidence="18" id="KW-0325">Glycoprotein</keyword>
<dbReference type="PANTHER" id="PTHR11574">
    <property type="entry name" value="KIT LIGAND"/>
    <property type="match status" value="1"/>
</dbReference>
<dbReference type="GO" id="GO:0005173">
    <property type="term" value="F:stem cell factor receptor binding"/>
    <property type="evidence" value="ECO:0007669"/>
    <property type="project" value="InterPro"/>
</dbReference>
<evidence type="ECO:0000256" key="22">
    <source>
        <dbReference type="ARBA" id="ARBA00032898"/>
    </source>
</evidence>
<evidence type="ECO:0000256" key="8">
    <source>
        <dbReference type="ARBA" id="ARBA00022475"/>
    </source>
</evidence>
<evidence type="ECO:0000256" key="18">
    <source>
        <dbReference type="ARBA" id="ARBA00023180"/>
    </source>
</evidence>
<reference evidence="26" key="2">
    <citation type="submission" date="2025-09" db="UniProtKB">
        <authorList>
            <consortium name="Ensembl"/>
        </authorList>
    </citation>
    <scope>IDENTIFICATION</scope>
</reference>
<dbReference type="GO" id="GO:0008284">
    <property type="term" value="P:positive regulation of cell population proliferation"/>
    <property type="evidence" value="ECO:0007669"/>
    <property type="project" value="TreeGrafter"/>
</dbReference>
<dbReference type="SUPFAM" id="SSF47266">
    <property type="entry name" value="4-helical cytokines"/>
    <property type="match status" value="1"/>
</dbReference>
<dbReference type="OMA" id="FVICRVS"/>
<keyword evidence="19" id="KW-0206">Cytoskeleton</keyword>
<keyword evidence="15" id="KW-0339">Growth factor</keyword>
<feature type="region of interest" description="Disordered" evidence="24">
    <location>
        <begin position="143"/>
        <end position="165"/>
    </location>
</feature>
<evidence type="ECO:0000256" key="19">
    <source>
        <dbReference type="ARBA" id="ARBA00023212"/>
    </source>
</evidence>
<dbReference type="GO" id="GO:0008083">
    <property type="term" value="F:growth factor activity"/>
    <property type="evidence" value="ECO:0007669"/>
    <property type="project" value="UniProtKB-KW"/>
</dbReference>
<name>A0A668UXK0_OREAU</name>
<dbReference type="InterPro" id="IPR003452">
    <property type="entry name" value="SCF"/>
</dbReference>
<dbReference type="GO" id="GO:0005576">
    <property type="term" value="C:extracellular region"/>
    <property type="evidence" value="ECO:0007669"/>
    <property type="project" value="UniProtKB-SubCell"/>
</dbReference>
<evidence type="ECO:0000256" key="2">
    <source>
        <dbReference type="ARBA" id="ARBA00004251"/>
    </source>
</evidence>
<dbReference type="PANTHER" id="PTHR11574:SF0">
    <property type="entry name" value="KIT LIGAND"/>
    <property type="match status" value="1"/>
</dbReference>
<evidence type="ECO:0000256" key="1">
    <source>
        <dbReference type="ARBA" id="ARBA00004245"/>
    </source>
</evidence>
<sequence>NLCFEYGSPVTDLVKQDLPNNYLIPITYVPKEVAGTCWVVLNIYPMEKSLEKLTNNFGDKSTNRESLLIFIEIFQTVWLKFDHMEVVGNHRPRSLYEILMQYFDCHYQEQHIPSGPYFDYMENLLRGADQGLFDFSCEPPPCPSTQQTFTTPQETSQSPHNLSTQQTPGTMLMQLMHRTWMLYLTQCFVVVFLFVPLLTKKKSFIWLGVAFAVIRGLSKKAKLSKFTAQSTLLLSPIVMSFW</sequence>
<dbReference type="GO" id="GO:0007155">
    <property type="term" value="P:cell adhesion"/>
    <property type="evidence" value="ECO:0007669"/>
    <property type="project" value="UniProtKB-KW"/>
</dbReference>
<evidence type="ECO:0000256" key="13">
    <source>
        <dbReference type="ARBA" id="ARBA00022889"/>
    </source>
</evidence>
<evidence type="ECO:0000256" key="9">
    <source>
        <dbReference type="ARBA" id="ARBA00022490"/>
    </source>
</evidence>
<dbReference type="Proteomes" id="UP000472276">
    <property type="component" value="Unassembled WGS sequence"/>
</dbReference>
<evidence type="ECO:0000256" key="14">
    <source>
        <dbReference type="ARBA" id="ARBA00022989"/>
    </source>
</evidence>
<evidence type="ECO:0000256" key="23">
    <source>
        <dbReference type="ARBA" id="ARBA00033123"/>
    </source>
</evidence>
<evidence type="ECO:0000256" key="25">
    <source>
        <dbReference type="SAM" id="Phobius"/>
    </source>
</evidence>
<keyword evidence="27" id="KW-1185">Reference proteome</keyword>
<evidence type="ECO:0000256" key="7">
    <source>
        <dbReference type="ARBA" id="ARBA00017304"/>
    </source>
</evidence>
<keyword evidence="8" id="KW-1003">Cell membrane</keyword>
<dbReference type="GO" id="GO:0030175">
    <property type="term" value="C:filopodium"/>
    <property type="evidence" value="ECO:0007669"/>
    <property type="project" value="UniProtKB-SubCell"/>
</dbReference>
<dbReference type="Gene3D" id="1.20.1250.10">
    <property type="match status" value="1"/>
</dbReference>
<dbReference type="GO" id="GO:0005125">
    <property type="term" value="F:cytokine activity"/>
    <property type="evidence" value="ECO:0007669"/>
    <property type="project" value="TreeGrafter"/>
</dbReference>
<keyword evidence="20" id="KW-0966">Cell projection</keyword>
<organism evidence="26 27">
    <name type="scientific">Oreochromis aureus</name>
    <name type="common">Israeli tilapia</name>
    <name type="synonym">Chromis aureus</name>
    <dbReference type="NCBI Taxonomy" id="47969"/>
    <lineage>
        <taxon>Eukaryota</taxon>
        <taxon>Metazoa</taxon>
        <taxon>Chordata</taxon>
        <taxon>Craniata</taxon>
        <taxon>Vertebrata</taxon>
        <taxon>Euteleostomi</taxon>
        <taxon>Actinopterygii</taxon>
        <taxon>Neopterygii</taxon>
        <taxon>Teleostei</taxon>
        <taxon>Neoteleostei</taxon>
        <taxon>Acanthomorphata</taxon>
        <taxon>Ovalentaria</taxon>
        <taxon>Cichlomorphae</taxon>
        <taxon>Cichliformes</taxon>
        <taxon>Cichlidae</taxon>
        <taxon>African cichlids</taxon>
        <taxon>Pseudocrenilabrinae</taxon>
        <taxon>Oreochromini</taxon>
        <taxon>Oreochromis</taxon>
    </lineage>
</organism>
<feature type="transmembrane region" description="Helical" evidence="25">
    <location>
        <begin position="180"/>
        <end position="197"/>
    </location>
</feature>
<dbReference type="GO" id="GO:0030027">
    <property type="term" value="C:lamellipodium"/>
    <property type="evidence" value="ECO:0007669"/>
    <property type="project" value="UniProtKB-SubCell"/>
</dbReference>
<keyword evidence="13" id="KW-0130">Cell adhesion</keyword>
<dbReference type="Pfam" id="PF02404">
    <property type="entry name" value="SCF"/>
    <property type="match status" value="1"/>
</dbReference>
<dbReference type="GO" id="GO:0005886">
    <property type="term" value="C:plasma membrane"/>
    <property type="evidence" value="ECO:0007669"/>
    <property type="project" value="UniProtKB-SubCell"/>
</dbReference>
<evidence type="ECO:0000256" key="12">
    <source>
        <dbReference type="ARBA" id="ARBA00022729"/>
    </source>
</evidence>
<accession>A0A668UXK0</accession>
<comment type="similarity">
    <text evidence="6">Belongs to the SCF family.</text>
</comment>
<dbReference type="Ensembl" id="ENSOABT00000043815.2">
    <property type="protein sequence ID" value="ENSOABP00000042673.2"/>
    <property type="gene ID" value="ENSOABG00000019247.2"/>
</dbReference>
<reference evidence="26" key="1">
    <citation type="submission" date="2025-08" db="UniProtKB">
        <authorList>
            <consortium name="Ensembl"/>
        </authorList>
    </citation>
    <scope>IDENTIFICATION</scope>
</reference>
<proteinExistence type="inferred from homology"/>
<keyword evidence="11 25" id="KW-0812">Transmembrane</keyword>
<evidence type="ECO:0000256" key="3">
    <source>
        <dbReference type="ARBA" id="ARBA00004486"/>
    </source>
</evidence>
<evidence type="ECO:0000256" key="5">
    <source>
        <dbReference type="ARBA" id="ARBA00004613"/>
    </source>
</evidence>
<evidence type="ECO:0000313" key="26">
    <source>
        <dbReference type="Ensembl" id="ENSOABP00000042673.2"/>
    </source>
</evidence>
<dbReference type="AlphaFoldDB" id="A0A668UXK0"/>
<dbReference type="InterPro" id="IPR009079">
    <property type="entry name" value="4_helix_cytokine-like_core"/>
</dbReference>
<keyword evidence="12" id="KW-0732">Signal</keyword>
<evidence type="ECO:0000256" key="20">
    <source>
        <dbReference type="ARBA" id="ARBA00023273"/>
    </source>
</evidence>
<evidence type="ECO:0000256" key="4">
    <source>
        <dbReference type="ARBA" id="ARBA00004510"/>
    </source>
</evidence>
<evidence type="ECO:0000256" key="24">
    <source>
        <dbReference type="SAM" id="MobiDB-lite"/>
    </source>
</evidence>
<keyword evidence="16 25" id="KW-0472">Membrane</keyword>
<protein>
    <recommendedName>
        <fullName evidence="7">Kit ligand</fullName>
    </recommendedName>
    <alternativeName>
        <fullName evidence="21">Mast cell growth factor</fullName>
    </alternativeName>
    <alternativeName>
        <fullName evidence="23">Stem cell factor</fullName>
    </alternativeName>
    <alternativeName>
        <fullName evidence="22">c-Kit ligand</fullName>
    </alternativeName>
</protein>
<evidence type="ECO:0000313" key="27">
    <source>
        <dbReference type="Proteomes" id="UP000472276"/>
    </source>
</evidence>
<keyword evidence="10" id="KW-0964">Secreted</keyword>
<evidence type="ECO:0000256" key="17">
    <source>
        <dbReference type="ARBA" id="ARBA00023157"/>
    </source>
</evidence>
<evidence type="ECO:0000256" key="16">
    <source>
        <dbReference type="ARBA" id="ARBA00023136"/>
    </source>
</evidence>
<evidence type="ECO:0000256" key="6">
    <source>
        <dbReference type="ARBA" id="ARBA00010419"/>
    </source>
</evidence>
<dbReference type="GO" id="GO:0005856">
    <property type="term" value="C:cytoskeleton"/>
    <property type="evidence" value="ECO:0007669"/>
    <property type="project" value="UniProtKB-SubCell"/>
</dbReference>